<name>A0A401UIL9_9CLOT</name>
<feature type="transmembrane region" description="Helical" evidence="6">
    <location>
        <begin position="350"/>
        <end position="373"/>
    </location>
</feature>
<dbReference type="Pfam" id="PF07690">
    <property type="entry name" value="MFS_1"/>
    <property type="match status" value="1"/>
</dbReference>
<keyword evidence="2" id="KW-0813">Transport</keyword>
<protein>
    <submittedName>
        <fullName evidence="8">MFS transporter</fullName>
    </submittedName>
</protein>
<dbReference type="GO" id="GO:0022857">
    <property type="term" value="F:transmembrane transporter activity"/>
    <property type="evidence" value="ECO:0007669"/>
    <property type="project" value="InterPro"/>
</dbReference>
<evidence type="ECO:0000256" key="5">
    <source>
        <dbReference type="ARBA" id="ARBA00023136"/>
    </source>
</evidence>
<dbReference type="InterPro" id="IPR020846">
    <property type="entry name" value="MFS_dom"/>
</dbReference>
<feature type="transmembrane region" description="Helical" evidence="6">
    <location>
        <begin position="235"/>
        <end position="256"/>
    </location>
</feature>
<dbReference type="SUPFAM" id="SSF103473">
    <property type="entry name" value="MFS general substrate transporter"/>
    <property type="match status" value="1"/>
</dbReference>
<organism evidence="8 9">
    <name type="scientific">Clostridium tagluense</name>
    <dbReference type="NCBI Taxonomy" id="360422"/>
    <lineage>
        <taxon>Bacteria</taxon>
        <taxon>Bacillati</taxon>
        <taxon>Bacillota</taxon>
        <taxon>Clostridia</taxon>
        <taxon>Eubacteriales</taxon>
        <taxon>Clostridiaceae</taxon>
        <taxon>Clostridium</taxon>
    </lineage>
</organism>
<evidence type="ECO:0000256" key="3">
    <source>
        <dbReference type="ARBA" id="ARBA00022692"/>
    </source>
</evidence>
<evidence type="ECO:0000256" key="2">
    <source>
        <dbReference type="ARBA" id="ARBA00022448"/>
    </source>
</evidence>
<dbReference type="PROSITE" id="PS50850">
    <property type="entry name" value="MFS"/>
    <property type="match status" value="1"/>
</dbReference>
<dbReference type="Gene3D" id="1.20.1250.20">
    <property type="entry name" value="MFS general substrate transporter like domains"/>
    <property type="match status" value="1"/>
</dbReference>
<evidence type="ECO:0000313" key="9">
    <source>
        <dbReference type="Proteomes" id="UP000287872"/>
    </source>
</evidence>
<feature type="transmembrane region" description="Helical" evidence="6">
    <location>
        <begin position="37"/>
        <end position="58"/>
    </location>
</feature>
<dbReference type="PANTHER" id="PTHR23530:SF1">
    <property type="entry name" value="PERMEASE, MAJOR FACILITATOR SUPERFAMILY-RELATED"/>
    <property type="match status" value="1"/>
</dbReference>
<feature type="transmembrane region" description="Helical" evidence="6">
    <location>
        <begin position="70"/>
        <end position="88"/>
    </location>
</feature>
<feature type="transmembrane region" description="Helical" evidence="6">
    <location>
        <begin position="163"/>
        <end position="181"/>
    </location>
</feature>
<dbReference type="InterPro" id="IPR011701">
    <property type="entry name" value="MFS"/>
</dbReference>
<feature type="transmembrane region" description="Helical" evidence="6">
    <location>
        <begin position="292"/>
        <end position="312"/>
    </location>
</feature>
<feature type="transmembrane region" description="Helical" evidence="6">
    <location>
        <begin position="324"/>
        <end position="344"/>
    </location>
</feature>
<dbReference type="AlphaFoldDB" id="A0A401UIL9"/>
<feature type="transmembrane region" description="Helical" evidence="6">
    <location>
        <begin position="132"/>
        <end position="151"/>
    </location>
</feature>
<dbReference type="CDD" id="cd06174">
    <property type="entry name" value="MFS"/>
    <property type="match status" value="1"/>
</dbReference>
<evidence type="ECO:0000256" key="6">
    <source>
        <dbReference type="SAM" id="Phobius"/>
    </source>
</evidence>
<accession>A0A401UIL9</accession>
<keyword evidence="9" id="KW-1185">Reference proteome</keyword>
<dbReference type="EMBL" id="BHYK01000004">
    <property type="protein sequence ID" value="GCD09312.1"/>
    <property type="molecule type" value="Genomic_DNA"/>
</dbReference>
<feature type="transmembrane region" description="Helical" evidence="6">
    <location>
        <begin position="100"/>
        <end position="120"/>
    </location>
</feature>
<dbReference type="PANTHER" id="PTHR23530">
    <property type="entry name" value="TRANSPORT PROTEIN-RELATED"/>
    <property type="match status" value="1"/>
</dbReference>
<dbReference type="Proteomes" id="UP000287872">
    <property type="component" value="Unassembled WGS sequence"/>
</dbReference>
<evidence type="ECO:0000313" key="8">
    <source>
        <dbReference type="EMBL" id="GCD09312.1"/>
    </source>
</evidence>
<feature type="transmembrane region" description="Helical" evidence="6">
    <location>
        <begin position="7"/>
        <end position="25"/>
    </location>
</feature>
<sequence>MNKKANIYLMYIIVFLQGFVFYGPIATLYRQNRNLSLSNMFLIESISWILMIIFEVPWGWFADKFGYKKTLVISNFIFFISKIIFYKANSFGMFFLERVLLSVSLAGISGCDIALLYSSVEQDESEKVFGRYNAFSTGGYLIGSIMFSILVKKSMDSTAFWTIISYAVAAALTLFIKEVNVEQVEKPKFKQSLLTAFKNKKIIILVISFALINEVVQVVGVFLNQSQYVRSGINIKYFGILAVVMQIVRLSSIKAYKLSIKLGKDRSIQILYSIITICCIILVFTSNATLTILSIIFICGSAAIISPIVLDIENKSISTIDRATLLSVFAMFGDLTAAGVNVIIGKTADISTSSAFITCVIMCILAYILLFIYKKKNIKEILQVK</sequence>
<gene>
    <name evidence="8" type="ORF">Ctaglu_09350</name>
</gene>
<reference evidence="8 9" key="1">
    <citation type="submission" date="2018-11" db="EMBL/GenBank/DDBJ databases">
        <title>Genome sequencing and assembly of Clostridium tagluense strain A121.</title>
        <authorList>
            <person name="Murakami T."/>
            <person name="Segawa T."/>
            <person name="Shcherbakova V.A."/>
            <person name="Mori H."/>
            <person name="Yoshimura Y."/>
        </authorList>
    </citation>
    <scope>NUCLEOTIDE SEQUENCE [LARGE SCALE GENOMIC DNA]</scope>
    <source>
        <strain evidence="8 9">A121</strain>
    </source>
</reference>
<keyword evidence="4 6" id="KW-1133">Transmembrane helix</keyword>
<keyword evidence="5 6" id="KW-0472">Membrane</keyword>
<evidence type="ECO:0000256" key="1">
    <source>
        <dbReference type="ARBA" id="ARBA00004651"/>
    </source>
</evidence>
<dbReference type="GO" id="GO:0005886">
    <property type="term" value="C:plasma membrane"/>
    <property type="evidence" value="ECO:0007669"/>
    <property type="project" value="UniProtKB-SubCell"/>
</dbReference>
<feature type="domain" description="Major facilitator superfamily (MFS) profile" evidence="7">
    <location>
        <begin position="1"/>
        <end position="378"/>
    </location>
</feature>
<dbReference type="InterPro" id="IPR053160">
    <property type="entry name" value="MFS_DHA3_Transporter"/>
</dbReference>
<comment type="subcellular location">
    <subcellularLocation>
        <location evidence="1">Cell membrane</location>
        <topology evidence="1">Multi-pass membrane protein</topology>
    </subcellularLocation>
</comment>
<feature type="transmembrane region" description="Helical" evidence="6">
    <location>
        <begin position="202"/>
        <end position="223"/>
    </location>
</feature>
<feature type="transmembrane region" description="Helical" evidence="6">
    <location>
        <begin position="268"/>
        <end position="286"/>
    </location>
</feature>
<dbReference type="RefSeq" id="WP_124998601.1">
    <property type="nucleotide sequence ID" value="NZ_BHYK01000004.1"/>
</dbReference>
<dbReference type="OrthoDB" id="1642828at2"/>
<keyword evidence="3 6" id="KW-0812">Transmembrane</keyword>
<dbReference type="InterPro" id="IPR036259">
    <property type="entry name" value="MFS_trans_sf"/>
</dbReference>
<evidence type="ECO:0000259" key="7">
    <source>
        <dbReference type="PROSITE" id="PS50850"/>
    </source>
</evidence>
<proteinExistence type="predicted"/>
<comment type="caution">
    <text evidence="8">The sequence shown here is derived from an EMBL/GenBank/DDBJ whole genome shotgun (WGS) entry which is preliminary data.</text>
</comment>
<evidence type="ECO:0000256" key="4">
    <source>
        <dbReference type="ARBA" id="ARBA00022989"/>
    </source>
</evidence>